<dbReference type="Proteomes" id="UP000297910">
    <property type="component" value="Unassembled WGS sequence"/>
</dbReference>
<organism evidence="1 2">
    <name type="scientific">Botrytis paeoniae</name>
    <dbReference type="NCBI Taxonomy" id="278948"/>
    <lineage>
        <taxon>Eukaryota</taxon>
        <taxon>Fungi</taxon>
        <taxon>Dikarya</taxon>
        <taxon>Ascomycota</taxon>
        <taxon>Pezizomycotina</taxon>
        <taxon>Leotiomycetes</taxon>
        <taxon>Helotiales</taxon>
        <taxon>Sclerotiniaceae</taxon>
        <taxon>Botrytis</taxon>
    </lineage>
</organism>
<protein>
    <submittedName>
        <fullName evidence="1">Uncharacterized protein</fullName>
    </submittedName>
</protein>
<comment type="caution">
    <text evidence="1">The sequence shown here is derived from an EMBL/GenBank/DDBJ whole genome shotgun (WGS) entry which is preliminary data.</text>
</comment>
<dbReference type="EMBL" id="PQXI01000232">
    <property type="protein sequence ID" value="TGO21211.1"/>
    <property type="molecule type" value="Genomic_DNA"/>
</dbReference>
<name>A0A4Z1FI31_9HELO</name>
<evidence type="ECO:0000313" key="1">
    <source>
        <dbReference type="EMBL" id="TGO21211.1"/>
    </source>
</evidence>
<evidence type="ECO:0000313" key="2">
    <source>
        <dbReference type="Proteomes" id="UP000297910"/>
    </source>
</evidence>
<keyword evidence="2" id="KW-1185">Reference proteome</keyword>
<sequence length="84" mass="9488">MQNRKIVSLNGRAAMLVSVYSRSDERSFVSQADQDITNSQEESMRHLLERCRNGSMLSLQLDRTPIFAFPLVVVPSDSKRGNVC</sequence>
<reference evidence="1 2" key="1">
    <citation type="submission" date="2017-12" db="EMBL/GenBank/DDBJ databases">
        <title>Comparative genomics of Botrytis spp.</title>
        <authorList>
            <person name="Valero-Jimenez C.A."/>
            <person name="Tapia P."/>
            <person name="Veloso J."/>
            <person name="Silva-Moreno E."/>
            <person name="Staats M."/>
            <person name="Valdes J.H."/>
            <person name="Van Kan J.A.L."/>
        </authorList>
    </citation>
    <scope>NUCLEOTIDE SEQUENCE [LARGE SCALE GENOMIC DNA]</scope>
    <source>
        <strain evidence="1 2">Bp0003</strain>
    </source>
</reference>
<proteinExistence type="predicted"/>
<gene>
    <name evidence="1" type="ORF">BPAE_0233g00050</name>
</gene>
<accession>A0A4Z1FI31</accession>
<dbReference type="AlphaFoldDB" id="A0A4Z1FI31"/>